<dbReference type="InterPro" id="IPR040452">
    <property type="entry name" value="SfsA_C"/>
</dbReference>
<reference evidence="4 5" key="1">
    <citation type="submission" date="2008-05" db="EMBL/GenBank/DDBJ databases">
        <title>Complete sequence of chromosome of Geobacter lovleyi SZ.</title>
        <authorList>
            <consortium name="US DOE Joint Genome Institute"/>
            <person name="Lucas S."/>
            <person name="Copeland A."/>
            <person name="Lapidus A."/>
            <person name="Glavina del Rio T."/>
            <person name="Dalin E."/>
            <person name="Tice H."/>
            <person name="Bruce D."/>
            <person name="Goodwin L."/>
            <person name="Pitluck S."/>
            <person name="Chertkov O."/>
            <person name="Meincke L."/>
            <person name="Brettin T."/>
            <person name="Detter J.C."/>
            <person name="Han C."/>
            <person name="Tapia R."/>
            <person name="Kuske C.R."/>
            <person name="Schmutz J."/>
            <person name="Larimer F."/>
            <person name="Land M."/>
            <person name="Hauser L."/>
            <person name="Kyrpides N."/>
            <person name="Mikhailova N."/>
            <person name="Sung Y."/>
            <person name="Fletcher K.E."/>
            <person name="Ritalahti K.M."/>
            <person name="Loeffler F.E."/>
            <person name="Richardson P."/>
        </authorList>
    </citation>
    <scope>NUCLEOTIDE SEQUENCE [LARGE SCALE GENOMIC DNA]</scope>
    <source>
        <strain evidence="5">ATCC BAA-1151 / DSM 17278 / SZ</strain>
    </source>
</reference>
<dbReference type="STRING" id="398767.Glov_3453"/>
<dbReference type="PANTHER" id="PTHR30545">
    <property type="entry name" value="SUGAR FERMENTATION STIMULATION PROTEIN A"/>
    <property type="match status" value="1"/>
</dbReference>
<comment type="similarity">
    <text evidence="1">Belongs to the SfsA family.</text>
</comment>
<dbReference type="Proteomes" id="UP000002420">
    <property type="component" value="Chromosome"/>
</dbReference>
<dbReference type="NCBIfam" id="TIGR00230">
    <property type="entry name" value="sfsA"/>
    <property type="match status" value="1"/>
</dbReference>
<dbReference type="InterPro" id="IPR005224">
    <property type="entry name" value="SfsA"/>
</dbReference>
<organism evidence="4 5">
    <name type="scientific">Trichlorobacter lovleyi (strain ATCC BAA-1151 / DSM 17278 / SZ)</name>
    <name type="common">Geobacter lovleyi</name>
    <dbReference type="NCBI Taxonomy" id="398767"/>
    <lineage>
        <taxon>Bacteria</taxon>
        <taxon>Pseudomonadati</taxon>
        <taxon>Thermodesulfobacteriota</taxon>
        <taxon>Desulfuromonadia</taxon>
        <taxon>Geobacterales</taxon>
        <taxon>Geobacteraceae</taxon>
        <taxon>Trichlorobacter</taxon>
    </lineage>
</organism>
<evidence type="ECO:0000259" key="2">
    <source>
        <dbReference type="Pfam" id="PF03749"/>
    </source>
</evidence>
<evidence type="ECO:0000313" key="4">
    <source>
        <dbReference type="EMBL" id="ACD97156.1"/>
    </source>
</evidence>
<dbReference type="EMBL" id="CP001089">
    <property type="protein sequence ID" value="ACD97156.1"/>
    <property type="molecule type" value="Genomic_DNA"/>
</dbReference>
<evidence type="ECO:0000256" key="1">
    <source>
        <dbReference type="HAMAP-Rule" id="MF_00095"/>
    </source>
</evidence>
<dbReference type="Pfam" id="PF03749">
    <property type="entry name" value="SfsA"/>
    <property type="match status" value="1"/>
</dbReference>
<dbReference type="eggNOG" id="COG1489">
    <property type="taxonomic scope" value="Bacteria"/>
</dbReference>
<dbReference type="KEGG" id="glo:Glov_3453"/>
<dbReference type="GO" id="GO:0003677">
    <property type="term" value="F:DNA binding"/>
    <property type="evidence" value="ECO:0007669"/>
    <property type="project" value="InterPro"/>
</dbReference>
<dbReference type="AlphaFoldDB" id="B3E253"/>
<proteinExistence type="inferred from homology"/>
<sequence length="231" mass="25735">MKLPDLIPGRLIKRYKRFLADIELEDCSVVTAHCPNSGSMLGCNLPGSPVLLSLSPNPNRKLAYTWELLQVNGFWVGLNTMLPNRLAEEAILDGTIVELQGYPKLRREVAYGSERSRIDILLEDDGKRCYVEVKNVTLVEGGLALFPDAVTARGQKHLRELMEMVRNGDRAVLLFTVQRGDGNAVAPADRIDPEYGRLLREAVANGVEALAYRAEVQPEQIRLTERLAVLL</sequence>
<dbReference type="RefSeq" id="WP_012471476.1">
    <property type="nucleotide sequence ID" value="NC_010814.1"/>
</dbReference>
<protein>
    <recommendedName>
        <fullName evidence="1">Sugar fermentation stimulation protein homolog</fullName>
    </recommendedName>
</protein>
<evidence type="ECO:0000259" key="3">
    <source>
        <dbReference type="Pfam" id="PF17746"/>
    </source>
</evidence>
<dbReference type="HAMAP" id="MF_00095">
    <property type="entry name" value="SfsA"/>
    <property type="match status" value="1"/>
</dbReference>
<dbReference type="OrthoDB" id="9802365at2"/>
<name>B3E253_TRIL1</name>
<dbReference type="Gene3D" id="3.40.1350.60">
    <property type="match status" value="1"/>
</dbReference>
<dbReference type="InterPro" id="IPR041465">
    <property type="entry name" value="SfsA_N"/>
</dbReference>
<feature type="domain" description="Sugar fermentation stimulation protein C-terminal" evidence="2">
    <location>
        <begin position="82"/>
        <end position="220"/>
    </location>
</feature>
<dbReference type="CDD" id="cd22359">
    <property type="entry name" value="SfsA-like_bacterial"/>
    <property type="match status" value="1"/>
</dbReference>
<accession>B3E253</accession>
<dbReference type="Pfam" id="PF17746">
    <property type="entry name" value="SfsA_N"/>
    <property type="match status" value="1"/>
</dbReference>
<evidence type="ECO:0000313" key="5">
    <source>
        <dbReference type="Proteomes" id="UP000002420"/>
    </source>
</evidence>
<dbReference type="PANTHER" id="PTHR30545:SF2">
    <property type="entry name" value="SUGAR FERMENTATION STIMULATION PROTEIN A"/>
    <property type="match status" value="1"/>
</dbReference>
<dbReference type="FunFam" id="3.40.1350.60:FF:000001">
    <property type="entry name" value="Sugar fermentation stimulation protein A"/>
    <property type="match status" value="1"/>
</dbReference>
<feature type="domain" description="SfsA N-terminal OB" evidence="3">
    <location>
        <begin position="12"/>
        <end position="77"/>
    </location>
</feature>
<keyword evidence="5" id="KW-1185">Reference proteome</keyword>
<dbReference type="HOGENOM" id="CLU_052299_2_0_7"/>
<gene>
    <name evidence="1" type="primary">sfsA</name>
    <name evidence="4" type="ordered locus">Glov_3453</name>
</gene>
<dbReference type="Gene3D" id="2.40.50.580">
    <property type="match status" value="1"/>
</dbReference>